<evidence type="ECO:0000313" key="2">
    <source>
        <dbReference type="EMBL" id="PIZ63297.1"/>
    </source>
</evidence>
<feature type="domain" description="Methyltransferase type 11" evidence="1">
    <location>
        <begin position="59"/>
        <end position="171"/>
    </location>
</feature>
<dbReference type="CDD" id="cd02440">
    <property type="entry name" value="AdoMet_MTases"/>
    <property type="match status" value="1"/>
</dbReference>
<protein>
    <recommendedName>
        <fullName evidence="1">Methyltransferase type 11 domain-containing protein</fullName>
    </recommendedName>
</protein>
<proteinExistence type="predicted"/>
<dbReference type="Gene3D" id="3.40.50.150">
    <property type="entry name" value="Vaccinia Virus protein VP39"/>
    <property type="match status" value="1"/>
</dbReference>
<dbReference type="SUPFAM" id="SSF53335">
    <property type="entry name" value="S-adenosyl-L-methionine-dependent methyltransferases"/>
    <property type="match status" value="1"/>
</dbReference>
<sequence length="334" mass="38004">MGSQLEVTHTAKHTDPACLALYGEAMSESVKYKRQFFAPAIRKYLPVEQFSVDRPCLILDLGSCTSALARDLVQDLPPYFHFIENDLDRNFLYIAREGVKEDGNETSFSHVQANAVQLPFQTASIDAVMHSSFFHEIFSFPVTGKGPFNFENCSQVVREISRIVRPGGYVFGRDYVARPQDAEEVLRVETTDYDGKTILDTAELLRTPINELSNSSKVARFLMEFEPARKWRSMNAGETKYLPAWLVSELLFHLNYTCSDAMWSSEIYEQYGDLSESEIHALALVHGFEPIQNDAVSHYDVAEGKGLNITNLKGEIVNTRDRFPTNTYLIWRKK</sequence>
<dbReference type="InterPro" id="IPR013216">
    <property type="entry name" value="Methyltransf_11"/>
</dbReference>
<dbReference type="Pfam" id="PF08241">
    <property type="entry name" value="Methyltransf_11"/>
    <property type="match status" value="1"/>
</dbReference>
<dbReference type="EMBL" id="PFOB01000027">
    <property type="protein sequence ID" value="PIZ63297.1"/>
    <property type="molecule type" value="Genomic_DNA"/>
</dbReference>
<evidence type="ECO:0000259" key="1">
    <source>
        <dbReference type="Pfam" id="PF08241"/>
    </source>
</evidence>
<comment type="caution">
    <text evidence="2">The sequence shown here is derived from an EMBL/GenBank/DDBJ whole genome shotgun (WGS) entry which is preliminary data.</text>
</comment>
<evidence type="ECO:0000313" key="3">
    <source>
        <dbReference type="Proteomes" id="UP000228503"/>
    </source>
</evidence>
<gene>
    <name evidence="2" type="ORF">COY16_02390</name>
</gene>
<dbReference type="GO" id="GO:0008757">
    <property type="term" value="F:S-adenosylmethionine-dependent methyltransferase activity"/>
    <property type="evidence" value="ECO:0007669"/>
    <property type="project" value="InterPro"/>
</dbReference>
<organism evidence="2 3">
    <name type="scientific">Candidatus Roizmanbacteria bacterium CG_4_10_14_0_2_um_filter_39_13</name>
    <dbReference type="NCBI Taxonomy" id="1974825"/>
    <lineage>
        <taxon>Bacteria</taxon>
        <taxon>Candidatus Roizmaniibacteriota</taxon>
    </lineage>
</organism>
<accession>A0A2M7TZQ6</accession>
<dbReference type="Proteomes" id="UP000228503">
    <property type="component" value="Unassembled WGS sequence"/>
</dbReference>
<reference evidence="3" key="1">
    <citation type="submission" date="2017-09" db="EMBL/GenBank/DDBJ databases">
        <title>Depth-based differentiation of microbial function through sediment-hosted aquifers and enrichment of novel symbionts in the deep terrestrial subsurface.</title>
        <authorList>
            <person name="Probst A.J."/>
            <person name="Ladd B."/>
            <person name="Jarett J.K."/>
            <person name="Geller-Mcgrath D.E."/>
            <person name="Sieber C.M.K."/>
            <person name="Emerson J.B."/>
            <person name="Anantharaman K."/>
            <person name="Thomas B.C."/>
            <person name="Malmstrom R."/>
            <person name="Stieglmeier M."/>
            <person name="Klingl A."/>
            <person name="Woyke T."/>
            <person name="Ryan C.M."/>
            <person name="Banfield J.F."/>
        </authorList>
    </citation>
    <scope>NUCLEOTIDE SEQUENCE [LARGE SCALE GENOMIC DNA]</scope>
</reference>
<name>A0A2M7TZQ6_9BACT</name>
<dbReference type="AlphaFoldDB" id="A0A2M7TZQ6"/>
<dbReference type="InterPro" id="IPR029063">
    <property type="entry name" value="SAM-dependent_MTases_sf"/>
</dbReference>